<accession>A0A1Y0D1T2</accession>
<dbReference type="InterPro" id="IPR042095">
    <property type="entry name" value="SUMF_sf"/>
</dbReference>
<sequence>MEKLTEVVSKTPLLTGSSVAAKRAEIRNYFHHTFSQYESLFDCINSDEAYYVRAEPLRHPLIFYFGHTAVFFINKLLLGKYQHQRVNERLESMFAIGVDEMSWDDLNSAHYDWPSLADTRHYRNQVRHIVDALITDMPLSLPITQDSPAWLILMGIEHERIHLETSSVIMRMLPLKYLDAHPQWAACSQAGVAPTNSLLPIAGQTVTLGKPSSVATYGWDNEYGQKTVDVAPFKVAKFLVSNGEFLDFVQAGGYQDAKWWTSEGQGWLEFTGAIMPRFWRYQHGEYLQRNLLQEMPLPLDWPVEVNYLEAKAFCNWKANQTGRHIRLPTEAEWTVLRNQLDTDQPHWSQAPGNLNLEHYASSCPVNRFEHQGLCDIVGNVWQWTESAIDGFPGFEVHPLYDDFSTPTFDGQHNLFKGGSWASTGNEASRYARYAFRRHFFQHAGFRYLESDSAEVPVEPVNTYETDELVAQYLEFHYGDTYFNVPNYPQACVQALLKHTPELKHARALDLGCSVGRASFELACHFDHVDGIDFSARFIQHGFQLKETGHTRFAIPTEGELVEFKEVSLSDLGYSELADKIDFVQGDACNLKARFSDYDLIFCGNLIDRLYDPSLFLNHIHERLTAGGYLVLTSPYTWLEQYTPKDKWLGGIKVNGENVTTLDGLRRLLGERFNLVAQQDVPFVIRETRRKYQHTLADMTVWQLK</sequence>
<dbReference type="InterPro" id="IPR029063">
    <property type="entry name" value="SAM-dependent_MTases_sf"/>
</dbReference>
<dbReference type="PANTHER" id="PTHR23150:SF26">
    <property type="entry name" value="GENERIC METHYLTRANSFERASE"/>
    <property type="match status" value="1"/>
</dbReference>
<reference evidence="7 8" key="1">
    <citation type="journal article" date="2014" name="Int. J. Syst. Evol. Microbiol.">
        <title>Oceanisphaera profunda sp. nov., a marine bacterium isolated from deep-sea sediment, and emended description of the genus Oceanisphaera.</title>
        <authorList>
            <person name="Xu Z."/>
            <person name="Zhang X.Y."/>
            <person name="Su H.N."/>
            <person name="Yu Z.C."/>
            <person name="Liu C."/>
            <person name="Li H."/>
            <person name="Chen X.L."/>
            <person name="Song X.Y."/>
            <person name="Xie B.B."/>
            <person name="Qin Q.L."/>
            <person name="Zhou B.C."/>
            <person name="Shi M."/>
            <person name="Huang Y."/>
            <person name="Zhang Y.Z."/>
        </authorList>
    </citation>
    <scope>NUCLEOTIDE SEQUENCE [LARGE SCALE GENOMIC DNA]</scope>
    <source>
        <strain evidence="7 8">SM1222</strain>
    </source>
</reference>
<keyword evidence="7" id="KW-0808">Transferase</keyword>
<dbReference type="GO" id="GO:0032259">
    <property type="term" value="P:methylation"/>
    <property type="evidence" value="ECO:0007669"/>
    <property type="project" value="UniProtKB-KW"/>
</dbReference>
<gene>
    <name evidence="7" type="ORF">CBP31_01455</name>
</gene>
<dbReference type="GO" id="GO:0120147">
    <property type="term" value="F:formylglycine-generating oxidase activity"/>
    <property type="evidence" value="ECO:0007669"/>
    <property type="project" value="TreeGrafter"/>
</dbReference>
<feature type="domain" description="DinB-like" evidence="6">
    <location>
        <begin position="30"/>
        <end position="165"/>
    </location>
</feature>
<dbReference type="Gene3D" id="3.90.1580.10">
    <property type="entry name" value="paralog of FGE (formylglycine-generating enzyme)"/>
    <property type="match status" value="1"/>
</dbReference>
<keyword evidence="7" id="KW-0489">Methyltransferase</keyword>
<dbReference type="Pfam" id="PF08242">
    <property type="entry name" value="Methyltransf_12"/>
    <property type="match status" value="1"/>
</dbReference>
<evidence type="ECO:0000259" key="5">
    <source>
        <dbReference type="Pfam" id="PF08242"/>
    </source>
</evidence>
<dbReference type="SUPFAM" id="SSF56436">
    <property type="entry name" value="C-type lectin-like"/>
    <property type="match status" value="1"/>
</dbReference>
<dbReference type="Proteomes" id="UP000243937">
    <property type="component" value="Chromosome"/>
</dbReference>
<dbReference type="NCBIfam" id="TIGR04344">
    <property type="entry name" value="ovoA_Nterm"/>
    <property type="match status" value="1"/>
</dbReference>
<feature type="domain" description="Sulfatase-modifying factor enzyme-like" evidence="4">
    <location>
        <begin position="199"/>
        <end position="446"/>
    </location>
</feature>
<dbReference type="InterPro" id="IPR024775">
    <property type="entry name" value="DinB-like"/>
</dbReference>
<evidence type="ECO:0000313" key="7">
    <source>
        <dbReference type="EMBL" id="ART81463.1"/>
    </source>
</evidence>
<evidence type="ECO:0000256" key="3">
    <source>
        <dbReference type="ARBA" id="ARBA00037882"/>
    </source>
</evidence>
<dbReference type="SUPFAM" id="SSF53335">
    <property type="entry name" value="S-adenosyl-L-methionine-dependent methyltransferases"/>
    <property type="match status" value="1"/>
</dbReference>
<dbReference type="Pfam" id="PF03781">
    <property type="entry name" value="FGE-sulfatase"/>
    <property type="match status" value="1"/>
</dbReference>
<organism evidence="7 8">
    <name type="scientific">Oceanisphaera profunda</name>
    <dbReference type="NCBI Taxonomy" id="1416627"/>
    <lineage>
        <taxon>Bacteria</taxon>
        <taxon>Pseudomonadati</taxon>
        <taxon>Pseudomonadota</taxon>
        <taxon>Gammaproteobacteria</taxon>
        <taxon>Aeromonadales</taxon>
        <taxon>Aeromonadaceae</taxon>
        <taxon>Oceanisphaera</taxon>
    </lineage>
</organism>
<dbReference type="PANTHER" id="PTHR23150">
    <property type="entry name" value="SULFATASE MODIFYING FACTOR 1, 2"/>
    <property type="match status" value="1"/>
</dbReference>
<name>A0A1Y0D1T2_9GAMM</name>
<dbReference type="CDD" id="cd02440">
    <property type="entry name" value="AdoMet_MTases"/>
    <property type="match status" value="1"/>
</dbReference>
<keyword evidence="1" id="KW-0560">Oxidoreductase</keyword>
<evidence type="ECO:0000259" key="6">
    <source>
        <dbReference type="Pfam" id="PF12867"/>
    </source>
</evidence>
<evidence type="ECO:0000256" key="1">
    <source>
        <dbReference type="ARBA" id="ARBA00023002"/>
    </source>
</evidence>
<dbReference type="Gene3D" id="3.40.50.150">
    <property type="entry name" value="Vaccinia Virus protein VP39"/>
    <property type="match status" value="1"/>
</dbReference>
<protein>
    <submittedName>
        <fullName evidence="7">SAM-dependent methyltransferase</fullName>
    </submittedName>
</protein>
<dbReference type="RefSeq" id="WP_087034546.1">
    <property type="nucleotide sequence ID" value="NZ_CP021377.1"/>
</dbReference>
<dbReference type="InterPro" id="IPR016187">
    <property type="entry name" value="CTDL_fold"/>
</dbReference>
<dbReference type="InterPro" id="IPR013217">
    <property type="entry name" value="Methyltransf_12"/>
</dbReference>
<dbReference type="InterPro" id="IPR027625">
    <property type="entry name" value="OvoA_Cterm"/>
</dbReference>
<dbReference type="KEGG" id="opf:CBP31_01455"/>
<dbReference type="InterPro" id="IPR027577">
    <property type="entry name" value="OvoA_Nterm"/>
</dbReference>
<dbReference type="Pfam" id="PF12867">
    <property type="entry name" value="DinB_2"/>
    <property type="match status" value="1"/>
</dbReference>
<dbReference type="NCBIfam" id="TIGR04345">
    <property type="entry name" value="ovoA_Cterm"/>
    <property type="match status" value="1"/>
</dbReference>
<dbReference type="InterPro" id="IPR005532">
    <property type="entry name" value="SUMF_dom"/>
</dbReference>
<evidence type="ECO:0000313" key="8">
    <source>
        <dbReference type="Proteomes" id="UP000243937"/>
    </source>
</evidence>
<feature type="domain" description="Methyltransferase type 12" evidence="5">
    <location>
        <begin position="508"/>
        <end position="629"/>
    </location>
</feature>
<dbReference type="InterPro" id="IPR051043">
    <property type="entry name" value="Sulfatase_Mod_Factor_Kinase"/>
</dbReference>
<evidence type="ECO:0000259" key="4">
    <source>
        <dbReference type="Pfam" id="PF03781"/>
    </source>
</evidence>
<keyword evidence="8" id="KW-1185">Reference proteome</keyword>
<dbReference type="OrthoDB" id="9768004at2"/>
<evidence type="ECO:0000256" key="2">
    <source>
        <dbReference type="ARBA" id="ARBA00023004"/>
    </source>
</evidence>
<comment type="pathway">
    <text evidence="3">Amino-acid biosynthesis; ergothioneine biosynthesis.</text>
</comment>
<dbReference type="GO" id="GO:0008168">
    <property type="term" value="F:methyltransferase activity"/>
    <property type="evidence" value="ECO:0007669"/>
    <property type="project" value="UniProtKB-KW"/>
</dbReference>
<dbReference type="AlphaFoldDB" id="A0A1Y0D1T2"/>
<keyword evidence="2" id="KW-0408">Iron</keyword>
<dbReference type="FunFam" id="3.90.1580.10:FF:000006">
    <property type="entry name" value="Generic methyltransferase, putative"/>
    <property type="match status" value="1"/>
</dbReference>
<proteinExistence type="predicted"/>
<dbReference type="EMBL" id="CP021377">
    <property type="protein sequence ID" value="ART81463.1"/>
    <property type="molecule type" value="Genomic_DNA"/>
</dbReference>